<dbReference type="PANTHER" id="PTHR33384">
    <property type="entry name" value="EXPRESSED PROTEIN"/>
    <property type="match status" value="1"/>
</dbReference>
<protein>
    <submittedName>
        <fullName evidence="1">Uncharacterized protein</fullName>
    </submittedName>
</protein>
<accession>A0A8T2VNH8</accession>
<organism evidence="1 2">
    <name type="scientific">Ceratopteris richardii</name>
    <name type="common">Triangle waterfern</name>
    <dbReference type="NCBI Taxonomy" id="49495"/>
    <lineage>
        <taxon>Eukaryota</taxon>
        <taxon>Viridiplantae</taxon>
        <taxon>Streptophyta</taxon>
        <taxon>Embryophyta</taxon>
        <taxon>Tracheophyta</taxon>
        <taxon>Polypodiopsida</taxon>
        <taxon>Polypodiidae</taxon>
        <taxon>Polypodiales</taxon>
        <taxon>Pteridineae</taxon>
        <taxon>Pteridaceae</taxon>
        <taxon>Parkerioideae</taxon>
        <taxon>Ceratopteris</taxon>
    </lineage>
</organism>
<reference evidence="1" key="1">
    <citation type="submission" date="2021-08" db="EMBL/GenBank/DDBJ databases">
        <title>WGS assembly of Ceratopteris richardii.</title>
        <authorList>
            <person name="Marchant D.B."/>
            <person name="Chen G."/>
            <person name="Jenkins J."/>
            <person name="Shu S."/>
            <person name="Leebens-Mack J."/>
            <person name="Grimwood J."/>
            <person name="Schmutz J."/>
            <person name="Soltis P."/>
            <person name="Soltis D."/>
            <person name="Chen Z.-H."/>
        </authorList>
    </citation>
    <scope>NUCLEOTIDE SEQUENCE</scope>
    <source>
        <strain evidence="1">Whitten #5841</strain>
        <tissue evidence="1">Leaf</tissue>
    </source>
</reference>
<dbReference type="PANTHER" id="PTHR33384:SF1">
    <property type="entry name" value="EXPRESSED PROTEIN"/>
    <property type="match status" value="1"/>
</dbReference>
<gene>
    <name evidence="1" type="ORF">KP509_01G091300</name>
</gene>
<comment type="caution">
    <text evidence="1">The sequence shown here is derived from an EMBL/GenBank/DDBJ whole genome shotgun (WGS) entry which is preliminary data.</text>
</comment>
<evidence type="ECO:0000313" key="2">
    <source>
        <dbReference type="Proteomes" id="UP000825935"/>
    </source>
</evidence>
<name>A0A8T2VNH8_CERRI</name>
<keyword evidence="2" id="KW-1185">Reference proteome</keyword>
<proteinExistence type="predicted"/>
<sequence length="190" mass="20354">MEIGARNLAAKHSLFVLNAVEALADSREKGRNRFLSCRDACEEELLYPKPCRPQLGLKFPSSIGYCKPLNKFKGTGEAGEEILEILCNKTNCGDSLVYGDPSQNFTGSPPSRSSNPIIHDVHFQRKTACSMSIPQKPSCSSSISGSTSAKSNSSCKSLCGTSSFASKPFIRIEGFASSKADSNMGVPAYA</sequence>
<evidence type="ECO:0000313" key="1">
    <source>
        <dbReference type="EMBL" id="KAH7447105.1"/>
    </source>
</evidence>
<dbReference type="EMBL" id="CM035406">
    <property type="protein sequence ID" value="KAH7447106.1"/>
    <property type="molecule type" value="Genomic_DNA"/>
</dbReference>
<dbReference type="AlphaFoldDB" id="A0A8T2VNH8"/>
<dbReference type="Proteomes" id="UP000825935">
    <property type="component" value="Chromosome 1"/>
</dbReference>
<dbReference type="OrthoDB" id="1917254at2759"/>
<dbReference type="EMBL" id="CM035406">
    <property type="protein sequence ID" value="KAH7447105.1"/>
    <property type="molecule type" value="Genomic_DNA"/>
</dbReference>